<keyword evidence="2 4" id="KW-0472">Membrane</keyword>
<evidence type="ECO:0000256" key="4">
    <source>
        <dbReference type="PROSITE-ProRule" id="PRU00473"/>
    </source>
</evidence>
<dbReference type="EMBL" id="JALGBI010000002">
    <property type="protein sequence ID" value="MCJ0764722.1"/>
    <property type="molecule type" value="Genomic_DNA"/>
</dbReference>
<protein>
    <submittedName>
        <fullName evidence="7">OmpA family protein</fullName>
    </submittedName>
</protein>
<comment type="caution">
    <text evidence="7">The sequence shown here is derived from an EMBL/GenBank/DDBJ whole genome shotgun (WGS) entry which is preliminary data.</text>
</comment>
<dbReference type="PANTHER" id="PTHR30329">
    <property type="entry name" value="STATOR ELEMENT OF FLAGELLAR MOTOR COMPLEX"/>
    <property type="match status" value="1"/>
</dbReference>
<dbReference type="SUPFAM" id="SSF103088">
    <property type="entry name" value="OmpA-like"/>
    <property type="match status" value="1"/>
</dbReference>
<dbReference type="Gene3D" id="3.30.1330.60">
    <property type="entry name" value="OmpA-like domain"/>
    <property type="match status" value="1"/>
</dbReference>
<keyword evidence="5" id="KW-0732">Signal</keyword>
<dbReference type="PROSITE" id="PS51257">
    <property type="entry name" value="PROKAR_LIPOPROTEIN"/>
    <property type="match status" value="1"/>
</dbReference>
<evidence type="ECO:0000256" key="1">
    <source>
        <dbReference type="ARBA" id="ARBA00004442"/>
    </source>
</evidence>
<evidence type="ECO:0000256" key="3">
    <source>
        <dbReference type="ARBA" id="ARBA00023237"/>
    </source>
</evidence>
<evidence type="ECO:0000256" key="5">
    <source>
        <dbReference type="SAM" id="SignalP"/>
    </source>
</evidence>
<dbReference type="InterPro" id="IPR006664">
    <property type="entry name" value="OMP_bac"/>
</dbReference>
<dbReference type="AlphaFoldDB" id="A0A9X2AQM6"/>
<proteinExistence type="predicted"/>
<gene>
    <name evidence="7" type="ORF">MMF98_16015</name>
</gene>
<accession>A0A9X2AQM6</accession>
<dbReference type="InterPro" id="IPR036737">
    <property type="entry name" value="OmpA-like_sf"/>
</dbReference>
<dbReference type="Proteomes" id="UP001139447">
    <property type="component" value="Unassembled WGS sequence"/>
</dbReference>
<keyword evidence="8" id="KW-1185">Reference proteome</keyword>
<dbReference type="InterPro" id="IPR006665">
    <property type="entry name" value="OmpA-like"/>
</dbReference>
<dbReference type="PRINTS" id="PR01021">
    <property type="entry name" value="OMPADOMAIN"/>
</dbReference>
<evidence type="ECO:0000313" key="7">
    <source>
        <dbReference type="EMBL" id="MCJ0764722.1"/>
    </source>
</evidence>
<dbReference type="CDD" id="cd07185">
    <property type="entry name" value="OmpA_C-like"/>
    <property type="match status" value="1"/>
</dbReference>
<keyword evidence="3" id="KW-0998">Cell outer membrane</keyword>
<sequence length="364" mass="39225">MNKLFSMTLVAALLLSGCSFPAARTEAPGPSAAATGLYPPPARITDSRILADRQTLDQVQQRLRKLNEAGVPQNNYPLAKAQCWLDTAKTQYHENDRTGYIEESLTESVKIIQALEADKNARAGYDTPLVARSTKLRDDLWAQLAGYKDKESTLACTARTVACAEVRLVRAGHAEQQTGWRQATVHVQMVEDALRRASAEAASCPQPASAAPAVRAAPAAAAAVAAAAQPAGGVTKETFIILADTLFRFDKSGRDEMLPGGLQRLALIADRLKAYKSIESIAIVGHSDRLGSDEYNDKLSQTRADTVKAQLESLGIKAASVKAKGVGKREPVTKDCSEKSSREEQIQCLQPDRRVTIEVSGVVR</sequence>
<dbReference type="InterPro" id="IPR050330">
    <property type="entry name" value="Bact_OuterMem_StrucFunc"/>
</dbReference>
<reference evidence="7" key="1">
    <citation type="submission" date="2022-03" db="EMBL/GenBank/DDBJ databases">
        <authorList>
            <person name="Woo C.Y."/>
        </authorList>
    </citation>
    <scope>NUCLEOTIDE SEQUENCE</scope>
    <source>
        <strain evidence="7">CYS-02</strain>
    </source>
</reference>
<dbReference type="Pfam" id="PF00691">
    <property type="entry name" value="OmpA"/>
    <property type="match status" value="1"/>
</dbReference>
<name>A0A9X2AQM6_9BURK</name>
<evidence type="ECO:0000259" key="6">
    <source>
        <dbReference type="PROSITE" id="PS51123"/>
    </source>
</evidence>
<evidence type="ECO:0000256" key="2">
    <source>
        <dbReference type="ARBA" id="ARBA00023136"/>
    </source>
</evidence>
<organism evidence="7 8">
    <name type="scientific">Variovorax terrae</name>
    <dbReference type="NCBI Taxonomy" id="2923278"/>
    <lineage>
        <taxon>Bacteria</taxon>
        <taxon>Pseudomonadati</taxon>
        <taxon>Pseudomonadota</taxon>
        <taxon>Betaproteobacteria</taxon>
        <taxon>Burkholderiales</taxon>
        <taxon>Comamonadaceae</taxon>
        <taxon>Variovorax</taxon>
    </lineage>
</organism>
<feature type="domain" description="OmpA-like" evidence="6">
    <location>
        <begin position="234"/>
        <end position="363"/>
    </location>
</feature>
<evidence type="ECO:0000313" key="8">
    <source>
        <dbReference type="Proteomes" id="UP001139447"/>
    </source>
</evidence>
<dbReference type="GO" id="GO:0009279">
    <property type="term" value="C:cell outer membrane"/>
    <property type="evidence" value="ECO:0007669"/>
    <property type="project" value="UniProtKB-SubCell"/>
</dbReference>
<comment type="subcellular location">
    <subcellularLocation>
        <location evidence="1">Cell outer membrane</location>
    </subcellularLocation>
</comment>
<dbReference type="PANTHER" id="PTHR30329:SF21">
    <property type="entry name" value="LIPOPROTEIN YIAD-RELATED"/>
    <property type="match status" value="1"/>
</dbReference>
<feature type="signal peptide" evidence="5">
    <location>
        <begin position="1"/>
        <end position="22"/>
    </location>
</feature>
<feature type="chain" id="PRO_5040765279" evidence="5">
    <location>
        <begin position="23"/>
        <end position="364"/>
    </location>
</feature>
<dbReference type="RefSeq" id="WP_243307644.1">
    <property type="nucleotide sequence ID" value="NZ_JALGBI010000002.1"/>
</dbReference>
<dbReference type="PROSITE" id="PS51123">
    <property type="entry name" value="OMPA_2"/>
    <property type="match status" value="1"/>
</dbReference>